<dbReference type="SUPFAM" id="SSF52743">
    <property type="entry name" value="Subtilisin-like"/>
    <property type="match status" value="1"/>
</dbReference>
<feature type="active site" description="Charge relay system" evidence="5">
    <location>
        <position position="271"/>
    </location>
</feature>
<dbReference type="PANTHER" id="PTHR43399:SF4">
    <property type="entry name" value="CELL WALL-ASSOCIATED PROTEASE"/>
    <property type="match status" value="1"/>
</dbReference>
<protein>
    <submittedName>
        <fullName evidence="7">Peptidase S8</fullName>
    </submittedName>
</protein>
<evidence type="ECO:0000256" key="5">
    <source>
        <dbReference type="PROSITE-ProRule" id="PRU01240"/>
    </source>
</evidence>
<proteinExistence type="inferred from homology"/>
<dbReference type="InterPro" id="IPR022398">
    <property type="entry name" value="Peptidase_S8_His-AS"/>
</dbReference>
<dbReference type="GO" id="GO:0006508">
    <property type="term" value="P:proteolysis"/>
    <property type="evidence" value="ECO:0007669"/>
    <property type="project" value="UniProtKB-KW"/>
</dbReference>
<sequence>MRFKWHAALSMTLVVSLMVGQLPVSAKREEGRKGRLAIEAKEELSLASQTSQKGSTDLIVIQFDGPVVEEWKEQVEDLGVTLGDYIPDYAFIARVDEEKARRALKKLPFVRDVLPFHPVSKVSPSLRSTLGKRADVEVAVIGFDHRVDMERTLKRIVKDGEARQVKSLEEAPHISMARLSGRSLEEVIQSDEVIAVVPVLERKLRNDRAAAIIHSDYLASTGYTGEGQIVGVADSGLDTGDPDQIHPDFEGQVKELYAIGRQGDASDPDGHGTHVAGSIVGTGKASDGQYKGMAPDAKLVFHSMLDEDGYLAGDVHDILEEAYAEGARIHSDSWGVDDYGEYGLDSFLFDQFLWEHPDMTALVAAGNSGVYGYETIGTPATAKNVIAVGATENDRPELDDYEADDPDEVAEFSSRGTTADGRLKPDLVAPGSYILSTRSSLAPDENYHGHFDEFYAYLSGTSMATPVLAGGVAQVRQYLQENGVDNPSGALIKAMLISGADDLDEDMRLQGFGRANLQRAIETSFVDEKKGMKTGDEATYRLKVTDDSQPLAITLAWTDYPASLAATRTLVNDLNLRVVTPSGETLNGNDFFRYPYDDEVDNLNNVEQVWIKHPEEGIYTVTVEGYNIPKGPQPYALAANGKLLSDDWITEVKTGRLIENSRNNRDHTYWIRAKQAGEMTVTAEWIGDADVNLYVYDGDRNLIGSTDSEDNPETLTVDLAEPGPYRIVIQLEKGRMAWYDMQITYPARSRR</sequence>
<evidence type="ECO:0000256" key="1">
    <source>
        <dbReference type="ARBA" id="ARBA00011073"/>
    </source>
</evidence>
<dbReference type="PANTHER" id="PTHR43399">
    <property type="entry name" value="SUBTILISIN-RELATED"/>
    <property type="match status" value="1"/>
</dbReference>
<comment type="similarity">
    <text evidence="1 5">Belongs to the peptidase S8 family.</text>
</comment>
<keyword evidence="8" id="KW-1185">Reference proteome</keyword>
<dbReference type="AlphaFoldDB" id="A0AA48M7D7"/>
<dbReference type="InterPro" id="IPR036852">
    <property type="entry name" value="Peptidase_S8/S53_dom_sf"/>
</dbReference>
<dbReference type="GO" id="GO:0004252">
    <property type="term" value="F:serine-type endopeptidase activity"/>
    <property type="evidence" value="ECO:0007669"/>
    <property type="project" value="UniProtKB-UniRule"/>
</dbReference>
<dbReference type="EMBL" id="OY569118">
    <property type="protein sequence ID" value="CAJ1002602.1"/>
    <property type="molecule type" value="Genomic_DNA"/>
</dbReference>
<feature type="active site" description="Charge relay system" evidence="5">
    <location>
        <position position="462"/>
    </location>
</feature>
<accession>A0AA48M7D7</accession>
<evidence type="ECO:0000256" key="2">
    <source>
        <dbReference type="ARBA" id="ARBA00022670"/>
    </source>
</evidence>
<name>A0AA48M7D7_9BACL</name>
<evidence type="ECO:0000259" key="6">
    <source>
        <dbReference type="Pfam" id="PF00082"/>
    </source>
</evidence>
<dbReference type="InterPro" id="IPR015500">
    <property type="entry name" value="Peptidase_S8_subtilisin-rel"/>
</dbReference>
<dbReference type="InterPro" id="IPR051048">
    <property type="entry name" value="Peptidase_S8/S53_subtilisin"/>
</dbReference>
<feature type="domain" description="Peptidase S8/S53" evidence="6">
    <location>
        <begin position="225"/>
        <end position="513"/>
    </location>
</feature>
<keyword evidence="2 5" id="KW-0645">Protease</keyword>
<dbReference type="Gene3D" id="3.40.50.200">
    <property type="entry name" value="Peptidase S8/S53 domain"/>
    <property type="match status" value="1"/>
</dbReference>
<keyword evidence="3 5" id="KW-0378">Hydrolase</keyword>
<dbReference type="InterPro" id="IPR034058">
    <property type="entry name" value="TagA/B/C/D_pept_dom"/>
</dbReference>
<feature type="active site" description="Charge relay system" evidence="5">
    <location>
        <position position="234"/>
    </location>
</feature>
<dbReference type="Gene3D" id="2.60.120.380">
    <property type="match status" value="2"/>
</dbReference>
<evidence type="ECO:0000313" key="8">
    <source>
        <dbReference type="Proteomes" id="UP001189619"/>
    </source>
</evidence>
<dbReference type="PROSITE" id="PS00137">
    <property type="entry name" value="SUBTILASE_HIS"/>
    <property type="match status" value="1"/>
</dbReference>
<dbReference type="Proteomes" id="UP001189619">
    <property type="component" value="Chromosome"/>
</dbReference>
<reference evidence="7" key="1">
    <citation type="submission" date="2023-07" db="EMBL/GenBank/DDBJ databases">
        <authorList>
            <person name="Ivanov I."/>
            <person name="Teneva D."/>
            <person name="Stoikov I."/>
        </authorList>
    </citation>
    <scope>NUCLEOTIDE SEQUENCE</scope>
    <source>
        <strain evidence="7">4475</strain>
    </source>
</reference>
<dbReference type="InterPro" id="IPR000209">
    <property type="entry name" value="Peptidase_S8/S53_dom"/>
</dbReference>
<dbReference type="CDD" id="cd04842">
    <property type="entry name" value="Peptidases_S8_Kp43_protease"/>
    <property type="match status" value="1"/>
</dbReference>
<dbReference type="PROSITE" id="PS51892">
    <property type="entry name" value="SUBTILASE"/>
    <property type="match status" value="1"/>
</dbReference>
<organism evidence="7 8">
    <name type="scientific">Brevibacillus aydinogluensis</name>
    <dbReference type="NCBI Taxonomy" id="927786"/>
    <lineage>
        <taxon>Bacteria</taxon>
        <taxon>Bacillati</taxon>
        <taxon>Bacillota</taxon>
        <taxon>Bacilli</taxon>
        <taxon>Bacillales</taxon>
        <taxon>Paenibacillaceae</taxon>
        <taxon>Brevibacillus</taxon>
    </lineage>
</organism>
<dbReference type="KEGG" id="bayd:BSPP4475_09750"/>
<evidence type="ECO:0000256" key="4">
    <source>
        <dbReference type="ARBA" id="ARBA00022825"/>
    </source>
</evidence>
<dbReference type="Pfam" id="PF00082">
    <property type="entry name" value="Peptidase_S8"/>
    <property type="match status" value="1"/>
</dbReference>
<gene>
    <name evidence="7" type="ORF">BSPP4475_09750</name>
</gene>
<evidence type="ECO:0000313" key="7">
    <source>
        <dbReference type="EMBL" id="CAJ1002602.1"/>
    </source>
</evidence>
<dbReference type="PRINTS" id="PR00723">
    <property type="entry name" value="SUBTILISIN"/>
</dbReference>
<keyword evidence="4 5" id="KW-0720">Serine protease</keyword>
<evidence type="ECO:0000256" key="3">
    <source>
        <dbReference type="ARBA" id="ARBA00022801"/>
    </source>
</evidence>